<feature type="transmembrane region" description="Helical" evidence="5">
    <location>
        <begin position="48"/>
        <end position="71"/>
    </location>
</feature>
<keyword evidence="3 5" id="KW-1133">Transmembrane helix</keyword>
<dbReference type="PANTHER" id="PTHR11785:SF512">
    <property type="entry name" value="SOBREMESA, ISOFORM B"/>
    <property type="match status" value="1"/>
</dbReference>
<evidence type="ECO:0008006" key="8">
    <source>
        <dbReference type="Google" id="ProtNLM"/>
    </source>
</evidence>
<feature type="transmembrane region" description="Helical" evidence="5">
    <location>
        <begin position="265"/>
        <end position="285"/>
    </location>
</feature>
<dbReference type="Pfam" id="PF13520">
    <property type="entry name" value="AA_permease_2"/>
    <property type="match status" value="1"/>
</dbReference>
<dbReference type="InterPro" id="IPR050598">
    <property type="entry name" value="AminoAcid_Transporter"/>
</dbReference>
<gene>
    <name evidence="6" type="ORF">NCTC10112_00260</name>
</gene>
<evidence type="ECO:0000256" key="3">
    <source>
        <dbReference type="ARBA" id="ARBA00022989"/>
    </source>
</evidence>
<organism evidence="6 7">
    <name type="scientific">Metamycoplasma orale</name>
    <name type="common">Mycoplasma orale</name>
    <dbReference type="NCBI Taxonomy" id="2121"/>
    <lineage>
        <taxon>Bacteria</taxon>
        <taxon>Bacillati</taxon>
        <taxon>Mycoplasmatota</taxon>
        <taxon>Mycoplasmoidales</taxon>
        <taxon>Metamycoplasmataceae</taxon>
        <taxon>Metamycoplasma</taxon>
    </lineage>
</organism>
<feature type="transmembrane region" description="Helical" evidence="5">
    <location>
        <begin position="174"/>
        <end position="196"/>
    </location>
</feature>
<feature type="transmembrane region" description="Helical" evidence="5">
    <location>
        <begin position="492"/>
        <end position="511"/>
    </location>
</feature>
<dbReference type="RefSeq" id="WP_022936193.1">
    <property type="nucleotide sequence ID" value="NZ_LR214940.1"/>
</dbReference>
<evidence type="ECO:0000313" key="6">
    <source>
        <dbReference type="EMBL" id="VEU55501.1"/>
    </source>
</evidence>
<dbReference type="Gene3D" id="1.20.1740.10">
    <property type="entry name" value="Amino acid/polyamine transporter I"/>
    <property type="match status" value="1"/>
</dbReference>
<comment type="subcellular location">
    <subcellularLocation>
        <location evidence="1">Membrane</location>
        <topology evidence="1">Multi-pass membrane protein</topology>
    </subcellularLocation>
</comment>
<dbReference type="PANTHER" id="PTHR11785">
    <property type="entry name" value="AMINO ACID TRANSPORTER"/>
    <property type="match status" value="1"/>
</dbReference>
<feature type="transmembrane region" description="Helical" evidence="5">
    <location>
        <begin position="413"/>
        <end position="430"/>
    </location>
</feature>
<feature type="transmembrane region" description="Helical" evidence="5">
    <location>
        <begin position="105"/>
        <end position="124"/>
    </location>
</feature>
<dbReference type="GO" id="GO:0015179">
    <property type="term" value="F:L-amino acid transmembrane transporter activity"/>
    <property type="evidence" value="ECO:0007669"/>
    <property type="project" value="TreeGrafter"/>
</dbReference>
<feature type="transmembrane region" description="Helical" evidence="5">
    <location>
        <begin position="451"/>
        <end position="472"/>
    </location>
</feature>
<evidence type="ECO:0000256" key="5">
    <source>
        <dbReference type="SAM" id="Phobius"/>
    </source>
</evidence>
<accession>A0A448ZWA1</accession>
<dbReference type="EMBL" id="LR214940">
    <property type="protein sequence ID" value="VEU55501.1"/>
    <property type="molecule type" value="Genomic_DNA"/>
</dbReference>
<feature type="transmembrane region" description="Helical" evidence="5">
    <location>
        <begin position="361"/>
        <end position="387"/>
    </location>
</feature>
<dbReference type="AlphaFoldDB" id="A0A448ZWA1"/>
<dbReference type="PIRSF" id="PIRSF006060">
    <property type="entry name" value="AA_transporter"/>
    <property type="match status" value="1"/>
</dbReference>
<reference evidence="6 7" key="1">
    <citation type="submission" date="2019-01" db="EMBL/GenBank/DDBJ databases">
        <authorList>
            <consortium name="Pathogen Informatics"/>
        </authorList>
    </citation>
    <scope>NUCLEOTIDE SEQUENCE [LARGE SCALE GENOMIC DNA]</scope>
    <source>
        <strain evidence="6 7">NCTC10112</strain>
    </source>
</reference>
<evidence type="ECO:0000313" key="7">
    <source>
        <dbReference type="Proteomes" id="UP000290482"/>
    </source>
</evidence>
<dbReference type="Proteomes" id="UP000290482">
    <property type="component" value="Chromosome"/>
</dbReference>
<keyword evidence="4 5" id="KW-0472">Membrane</keyword>
<dbReference type="InterPro" id="IPR002293">
    <property type="entry name" value="AA/rel_permease1"/>
</dbReference>
<name>A0A448ZWA1_METOS</name>
<feature type="transmembrane region" description="Helical" evidence="5">
    <location>
        <begin position="144"/>
        <end position="162"/>
    </location>
</feature>
<keyword evidence="7" id="KW-1185">Reference proteome</keyword>
<dbReference type="KEGG" id="mob:NCTC10112_00260"/>
<sequence>MSDEKLVVNESPKKKISFFSAILIVLGGSIGAGIFLRSKSVLKYSANNLIWAILVWLIAGFAIICMALALIEVASGRNDNLGMIGWAKAFNTLYIYKGTKAFMTYLYLPFTYFFMPYYVIVQFQDGLSAFNGVKIDFGGSHLAPWFYFLIGLGLTLWMLFTAGISSRAGNIQNWIVTLIKFLPIVLVVLISFYLIVNNAGTTNSKLVLNKITKSTLFNKDATTLFGLSPFLAVFGALGGIFFAFDGFYVSAGVQSEMKNPEKTPAALAIGLASMTGIYVVIAVFMTLAAGSGGFYDYFSLISAKWLWLFGLVNIFISVGIVGILNGFTMWATRWIEDLIKEGELTVPAPIYKYMKNTKMPIVGTLFILIISLPFMVIFTAIGAYAYFDGSDYGTGYGHKIGELLSFSDLMADWMAVFAFAFIMASVGGAIKNRKQKFIAVVENKHTIWAGSVAMVFVLLTMVFMVLNPFVSWILQLAKNNYKDASGKLTTDFLGAVCASALFIVYTTVAFASTPIEKAIVMAQQKSINSKLGKVSGKELDDLMLAKELNDLAVKTFTEARV</sequence>
<protein>
    <recommendedName>
        <fullName evidence="8">Amino acid permease</fullName>
    </recommendedName>
</protein>
<feature type="transmembrane region" description="Helical" evidence="5">
    <location>
        <begin position="16"/>
        <end position="36"/>
    </location>
</feature>
<feature type="transmembrane region" description="Helical" evidence="5">
    <location>
        <begin position="224"/>
        <end position="244"/>
    </location>
</feature>
<dbReference type="OrthoDB" id="396925at2"/>
<evidence type="ECO:0000256" key="4">
    <source>
        <dbReference type="ARBA" id="ARBA00023136"/>
    </source>
</evidence>
<dbReference type="GO" id="GO:0016020">
    <property type="term" value="C:membrane"/>
    <property type="evidence" value="ECO:0007669"/>
    <property type="project" value="UniProtKB-SubCell"/>
</dbReference>
<evidence type="ECO:0000256" key="2">
    <source>
        <dbReference type="ARBA" id="ARBA00022692"/>
    </source>
</evidence>
<evidence type="ECO:0000256" key="1">
    <source>
        <dbReference type="ARBA" id="ARBA00004141"/>
    </source>
</evidence>
<proteinExistence type="predicted"/>
<feature type="transmembrane region" description="Helical" evidence="5">
    <location>
        <begin position="305"/>
        <end position="327"/>
    </location>
</feature>
<keyword evidence="2 5" id="KW-0812">Transmembrane</keyword>